<proteinExistence type="inferred from homology"/>
<keyword evidence="3" id="KW-0560">Oxidoreductase</keyword>
<evidence type="ECO:0000313" key="6">
    <source>
        <dbReference type="Proteomes" id="UP000431092"/>
    </source>
</evidence>
<dbReference type="SUPFAM" id="SSF51735">
    <property type="entry name" value="NAD(P)-binding Rossmann-fold domains"/>
    <property type="match status" value="1"/>
</dbReference>
<dbReference type="FunFam" id="3.40.50.720:FF:000115">
    <property type="entry name" value="3-oxoacyl-[acyl-carrier-protein] reductase FabG"/>
    <property type="match status" value="1"/>
</dbReference>
<dbReference type="NCBIfam" id="NF009466">
    <property type="entry name" value="PRK12826.1-2"/>
    <property type="match status" value="1"/>
</dbReference>
<sequence>MTDQTQRTAIVTGAARGIGAAVARRLATDGMAVAVLDLDEAACQSVVDEITGAGGHALAVAVDVSDEAAVTAAVERVATELGAPTVLVNNAGIIRDNMLFKMSVGDWDAVMGVHLRGSFLMTRAAQRYMTEARYGRIVNLSSTSALGNRGQANYAAAKAGMQGFTKTLALELGKFGVTANAIAPGFIATDMTKATAERMGITFEQFLEGAAKEIPVARVGQPEDIAATASWLCAEESGFVSGQVIYVAGGPRD</sequence>
<dbReference type="InterPro" id="IPR002347">
    <property type="entry name" value="SDR_fam"/>
</dbReference>
<dbReference type="InterPro" id="IPR020904">
    <property type="entry name" value="Sc_DH/Rdtase_CS"/>
</dbReference>
<dbReference type="PANTHER" id="PTHR42760:SF40">
    <property type="entry name" value="3-OXOACYL-[ACYL-CARRIER-PROTEIN] REDUCTASE, CHLOROPLASTIC"/>
    <property type="match status" value="1"/>
</dbReference>
<keyword evidence="6" id="KW-1185">Reference proteome</keyword>
<evidence type="ECO:0000259" key="4">
    <source>
        <dbReference type="SMART" id="SM00822"/>
    </source>
</evidence>
<dbReference type="RefSeq" id="WP_154592011.1">
    <property type="nucleotide sequence ID" value="NZ_WLVL01000004.1"/>
</dbReference>
<dbReference type="PANTHER" id="PTHR42760">
    <property type="entry name" value="SHORT-CHAIN DEHYDROGENASES/REDUCTASES FAMILY MEMBER"/>
    <property type="match status" value="1"/>
</dbReference>
<dbReference type="PRINTS" id="PR00081">
    <property type="entry name" value="GDHRDH"/>
</dbReference>
<dbReference type="InterPro" id="IPR036291">
    <property type="entry name" value="NAD(P)-bd_dom_sf"/>
</dbReference>
<dbReference type="GO" id="GO:0030497">
    <property type="term" value="P:fatty acid elongation"/>
    <property type="evidence" value="ECO:0007669"/>
    <property type="project" value="TreeGrafter"/>
</dbReference>
<name>A0A6I3IUW9_9MICO</name>
<dbReference type="EMBL" id="WLVL01000004">
    <property type="protein sequence ID" value="MTB70646.1"/>
    <property type="molecule type" value="Genomic_DNA"/>
</dbReference>
<dbReference type="Proteomes" id="UP000431092">
    <property type="component" value="Unassembled WGS sequence"/>
</dbReference>
<gene>
    <name evidence="5" type="ORF">GGG17_01370</name>
</gene>
<keyword evidence="2" id="KW-0521">NADP</keyword>
<protein>
    <submittedName>
        <fullName evidence="5">SDR family oxidoreductase</fullName>
    </submittedName>
</protein>
<dbReference type="Pfam" id="PF13561">
    <property type="entry name" value="adh_short_C2"/>
    <property type="match status" value="1"/>
</dbReference>
<dbReference type="Gene3D" id="3.40.50.720">
    <property type="entry name" value="NAD(P)-binding Rossmann-like Domain"/>
    <property type="match status" value="1"/>
</dbReference>
<feature type="domain" description="Ketoreductase" evidence="4">
    <location>
        <begin position="7"/>
        <end position="185"/>
    </location>
</feature>
<evidence type="ECO:0000256" key="3">
    <source>
        <dbReference type="ARBA" id="ARBA00023002"/>
    </source>
</evidence>
<comment type="similarity">
    <text evidence="1">Belongs to the short-chain dehydrogenases/reductases (SDR) family.</text>
</comment>
<dbReference type="PROSITE" id="PS00061">
    <property type="entry name" value="ADH_SHORT"/>
    <property type="match status" value="1"/>
</dbReference>
<reference evidence="5 6" key="1">
    <citation type="submission" date="2019-11" db="EMBL/GenBank/DDBJ databases">
        <title>Whole genome sequencing identifies a novel species of the genus Arsenicicoccus isolated from human blood.</title>
        <authorList>
            <person name="Jeong J.H."/>
            <person name="Kweon O.J."/>
            <person name="Kim H.R."/>
            <person name="Kim T.-H."/>
            <person name="Ha S.-M."/>
            <person name="Lee M.-K."/>
        </authorList>
    </citation>
    <scope>NUCLEOTIDE SEQUENCE [LARGE SCALE GENOMIC DNA]</scope>
    <source>
        <strain evidence="5 6">MKL-02</strain>
    </source>
</reference>
<accession>A0A6I3IUW9</accession>
<evidence type="ECO:0000256" key="1">
    <source>
        <dbReference type="ARBA" id="ARBA00006484"/>
    </source>
</evidence>
<dbReference type="InterPro" id="IPR057326">
    <property type="entry name" value="KR_dom"/>
</dbReference>
<dbReference type="AlphaFoldDB" id="A0A6I3IUW9"/>
<dbReference type="PRINTS" id="PR00080">
    <property type="entry name" value="SDRFAMILY"/>
</dbReference>
<evidence type="ECO:0000256" key="2">
    <source>
        <dbReference type="ARBA" id="ARBA00022857"/>
    </source>
</evidence>
<dbReference type="GO" id="GO:0016616">
    <property type="term" value="F:oxidoreductase activity, acting on the CH-OH group of donors, NAD or NADP as acceptor"/>
    <property type="evidence" value="ECO:0007669"/>
    <property type="project" value="TreeGrafter"/>
</dbReference>
<organism evidence="5 6">
    <name type="scientific">Arsenicicoccus cauae</name>
    <dbReference type="NCBI Taxonomy" id="2663847"/>
    <lineage>
        <taxon>Bacteria</taxon>
        <taxon>Bacillati</taxon>
        <taxon>Actinomycetota</taxon>
        <taxon>Actinomycetes</taxon>
        <taxon>Micrococcales</taxon>
        <taxon>Intrasporangiaceae</taxon>
        <taxon>Arsenicicoccus</taxon>
    </lineage>
</organism>
<evidence type="ECO:0000313" key="5">
    <source>
        <dbReference type="EMBL" id="MTB70646.1"/>
    </source>
</evidence>
<comment type="caution">
    <text evidence="5">The sequence shown here is derived from an EMBL/GenBank/DDBJ whole genome shotgun (WGS) entry which is preliminary data.</text>
</comment>
<dbReference type="SMART" id="SM00822">
    <property type="entry name" value="PKS_KR"/>
    <property type="match status" value="1"/>
</dbReference>